<dbReference type="Proteomes" id="UP001244341">
    <property type="component" value="Chromosome 5b"/>
</dbReference>
<protein>
    <submittedName>
        <fullName evidence="1">Uncharacterized protein</fullName>
    </submittedName>
</protein>
<proteinExistence type="predicted"/>
<evidence type="ECO:0000313" key="2">
    <source>
        <dbReference type="Proteomes" id="UP001244341"/>
    </source>
</evidence>
<organism evidence="1 2">
    <name type="scientific">Tetradesmus obliquus</name>
    <name type="common">Green alga</name>
    <name type="synonym">Acutodesmus obliquus</name>
    <dbReference type="NCBI Taxonomy" id="3088"/>
    <lineage>
        <taxon>Eukaryota</taxon>
        <taxon>Viridiplantae</taxon>
        <taxon>Chlorophyta</taxon>
        <taxon>core chlorophytes</taxon>
        <taxon>Chlorophyceae</taxon>
        <taxon>CS clade</taxon>
        <taxon>Sphaeropleales</taxon>
        <taxon>Scenedesmaceae</taxon>
        <taxon>Tetradesmus</taxon>
    </lineage>
</organism>
<keyword evidence="2" id="KW-1185">Reference proteome</keyword>
<reference evidence="1 2" key="1">
    <citation type="submission" date="2023-05" db="EMBL/GenBank/DDBJ databases">
        <title>A 100% complete, gapless, phased diploid assembly of the Scenedesmus obliquus UTEX 3031 genome.</title>
        <authorList>
            <person name="Biondi T.C."/>
            <person name="Hanschen E.R."/>
            <person name="Kwon T."/>
            <person name="Eng W."/>
            <person name="Kruse C.P.S."/>
            <person name="Koehler S.I."/>
            <person name="Kunde Y."/>
            <person name="Gleasner C.D."/>
            <person name="You Mak K.T."/>
            <person name="Polle J."/>
            <person name="Hovde B.T."/>
            <person name="Starkenburg S.R."/>
        </authorList>
    </citation>
    <scope>NUCLEOTIDE SEQUENCE [LARGE SCALE GENOMIC DNA]</scope>
    <source>
        <strain evidence="1 2">DOE0152z</strain>
    </source>
</reference>
<sequence>MTGSAGQDGSSIEVCFVDPRTVLQQENLQGLLGDAKQHTRMTVPAALLPQLSKGVMELGDADDPLNAWYFGAKDELFAYRLMGQHATMSGFAAIIELEQLQAIASGSAAATAGLPVWAEFKADLQEGRLHFPSLRSPFLFAGTVLDAPAAAVYQLKKEGQVVGLAISSEATEL</sequence>
<evidence type="ECO:0000313" key="1">
    <source>
        <dbReference type="EMBL" id="WIA14611.1"/>
    </source>
</evidence>
<gene>
    <name evidence="1" type="ORF">OEZ85_003118</name>
</gene>
<name>A0ABY8U3S2_TETOB</name>
<dbReference type="EMBL" id="CP126212">
    <property type="protein sequence ID" value="WIA14611.1"/>
    <property type="molecule type" value="Genomic_DNA"/>
</dbReference>
<accession>A0ABY8U3S2</accession>